<name>A0ABV8EUD2_9ACTN</name>
<proteinExistence type="predicted"/>
<reference evidence="3" key="1">
    <citation type="journal article" date="2019" name="Int. J. Syst. Evol. Microbiol.">
        <title>The Global Catalogue of Microorganisms (GCM) 10K type strain sequencing project: providing services to taxonomists for standard genome sequencing and annotation.</title>
        <authorList>
            <consortium name="The Broad Institute Genomics Platform"/>
            <consortium name="The Broad Institute Genome Sequencing Center for Infectious Disease"/>
            <person name="Wu L."/>
            <person name="Ma J."/>
        </authorList>
    </citation>
    <scope>NUCLEOTIDE SEQUENCE [LARGE SCALE GENOMIC DNA]</scope>
    <source>
        <strain evidence="3">TBRC 7912</strain>
    </source>
</reference>
<feature type="compositionally biased region" description="Low complexity" evidence="1">
    <location>
        <begin position="242"/>
        <end position="256"/>
    </location>
</feature>
<dbReference type="Proteomes" id="UP001595698">
    <property type="component" value="Unassembled WGS sequence"/>
</dbReference>
<gene>
    <name evidence="2" type="ORF">ACFOYY_02615</name>
</gene>
<dbReference type="RefSeq" id="WP_386187398.1">
    <property type="nucleotide sequence ID" value="NZ_JBHSBC010000001.1"/>
</dbReference>
<feature type="compositionally biased region" description="Gly residues" evidence="1">
    <location>
        <begin position="273"/>
        <end position="307"/>
    </location>
</feature>
<feature type="compositionally biased region" description="Polar residues" evidence="1">
    <location>
        <begin position="189"/>
        <end position="205"/>
    </location>
</feature>
<keyword evidence="3" id="KW-1185">Reference proteome</keyword>
<accession>A0ABV8EUD2</accession>
<dbReference type="EMBL" id="JBHSBC010000001">
    <property type="protein sequence ID" value="MFC3978995.1"/>
    <property type="molecule type" value="Genomic_DNA"/>
</dbReference>
<feature type="compositionally biased region" description="Acidic residues" evidence="1">
    <location>
        <begin position="333"/>
        <end position="345"/>
    </location>
</feature>
<evidence type="ECO:0000256" key="1">
    <source>
        <dbReference type="SAM" id="MobiDB-lite"/>
    </source>
</evidence>
<feature type="region of interest" description="Disordered" evidence="1">
    <location>
        <begin position="105"/>
        <end position="353"/>
    </location>
</feature>
<evidence type="ECO:0000313" key="2">
    <source>
        <dbReference type="EMBL" id="MFC3978995.1"/>
    </source>
</evidence>
<sequence length="353" mass="34536">MGDSPLDGISLGVGGPAKVVSFTDDQLKNLGTEFGSRAKDVDGLIHGTGSIGIAPPAFGVLGIGLNTAHDTARDGAVNALKAGKAAIDSWNAALKAASENYAAAEKASTTEEKPGPGGLGGPGNLGGPGKLGGAGLPKMGGGLDGGAGDGMKFPGSGTDPLDKDLLDRKFPDDTRSLEGTKPDDVKFPDNTNFPGQNGTNQNLPDSNLPGAKLPDPNGIGGDLNKPGLGLDDPTKTALSSYNPPNVGNLGNVPTGNSGLPGGTTWTGDTLGPGSSGRGGGFSGVGGNGSLPGGLSGTGTGGAGGMGGMPMMPMAPGGAGGEQGKEREKTTWTSEDESVWGGDEDIAPPVIGQE</sequence>
<evidence type="ECO:0000313" key="3">
    <source>
        <dbReference type="Proteomes" id="UP001595698"/>
    </source>
</evidence>
<feature type="compositionally biased region" description="Basic and acidic residues" evidence="1">
    <location>
        <begin position="160"/>
        <end position="187"/>
    </location>
</feature>
<protein>
    <recommendedName>
        <fullName evidence="4">PPE family domain-containing protein</fullName>
    </recommendedName>
</protein>
<organism evidence="2 3">
    <name type="scientific">Streptosporangium jomthongense</name>
    <dbReference type="NCBI Taxonomy" id="1193683"/>
    <lineage>
        <taxon>Bacteria</taxon>
        <taxon>Bacillati</taxon>
        <taxon>Actinomycetota</taxon>
        <taxon>Actinomycetes</taxon>
        <taxon>Streptosporangiales</taxon>
        <taxon>Streptosporangiaceae</taxon>
        <taxon>Streptosporangium</taxon>
    </lineage>
</organism>
<comment type="caution">
    <text evidence="2">The sequence shown here is derived from an EMBL/GenBank/DDBJ whole genome shotgun (WGS) entry which is preliminary data.</text>
</comment>
<feature type="compositionally biased region" description="Gly residues" evidence="1">
    <location>
        <begin position="115"/>
        <end position="149"/>
    </location>
</feature>
<evidence type="ECO:0008006" key="4">
    <source>
        <dbReference type="Google" id="ProtNLM"/>
    </source>
</evidence>